<evidence type="ECO:0000256" key="1">
    <source>
        <dbReference type="SAM" id="MobiDB-lite"/>
    </source>
</evidence>
<evidence type="ECO:0000313" key="3">
    <source>
        <dbReference type="Proteomes" id="UP000317010"/>
    </source>
</evidence>
<comment type="caution">
    <text evidence="2">The sequence shown here is derived from an EMBL/GenBank/DDBJ whole genome shotgun (WGS) entry which is preliminary data.</text>
</comment>
<name>A0A562U3G9_9SPHI</name>
<reference evidence="2 3" key="1">
    <citation type="submission" date="2019-07" db="EMBL/GenBank/DDBJ databases">
        <title>Genomic Encyclopedia of Archaeal and Bacterial Type Strains, Phase II (KMG-II): from individual species to whole genera.</title>
        <authorList>
            <person name="Goeker M."/>
        </authorList>
    </citation>
    <scope>NUCLEOTIDE SEQUENCE [LARGE SCALE GENOMIC DNA]</scope>
    <source>
        <strain evidence="2 3">ATCC BAA-1854</strain>
    </source>
</reference>
<dbReference type="OrthoDB" id="814802at2"/>
<evidence type="ECO:0008006" key="4">
    <source>
        <dbReference type="Google" id="ProtNLM"/>
    </source>
</evidence>
<feature type="region of interest" description="Disordered" evidence="1">
    <location>
        <begin position="572"/>
        <end position="604"/>
    </location>
</feature>
<organism evidence="2 3">
    <name type="scientific">Mucilaginibacter frigoritolerans</name>
    <dbReference type="NCBI Taxonomy" id="652788"/>
    <lineage>
        <taxon>Bacteria</taxon>
        <taxon>Pseudomonadati</taxon>
        <taxon>Bacteroidota</taxon>
        <taxon>Sphingobacteriia</taxon>
        <taxon>Sphingobacteriales</taxon>
        <taxon>Sphingobacteriaceae</taxon>
        <taxon>Mucilaginibacter</taxon>
    </lineage>
</organism>
<dbReference type="Proteomes" id="UP000317010">
    <property type="component" value="Unassembled WGS sequence"/>
</dbReference>
<evidence type="ECO:0000313" key="2">
    <source>
        <dbReference type="EMBL" id="TWI99844.1"/>
    </source>
</evidence>
<proteinExistence type="predicted"/>
<sequence>MTVNILKRKWHKVTAVISFILILLVFAFSLFVNSHWSPILAKKLKEVVATSSGGLYNVDFSSAELRILRGSIVFYNITLKPDTAVYNSKKKLHLAPNNLVELHIKRLTLSHIHPLKLYFKKKLDIGEVIINNPEVHISYQLNHTKDTVLKDNRTTWQKISKSLRSIHVGNIIMGDIKFRYDDYSGNKLAISELKEMNVSAHELLIDSTTQKDKSRMLYCKEIIAELNNYTFKTANGLYSGKIDHIKLSTLKSQLNIEGLTLKPINAEDFFAKSHKDKFTMHIDSVQLNHFDFLSYHKYRTLNASNLLLKNGAIEIFSNPNHFKPPTDRVATFPNIGIYKINANMKIDTAFINQINITYTEFNAKSNKTGSIYFNHTSGRVLNLTTNPVALQKNNVSSVQLTSYFMNRGKFNLQMSFNLTDDDKTFDYKGSLGPMDLKIVNSATVPLTMVKMTSGTLKQFDFDIHANKNKATGKITLLYNNAKVALLKIDTVSDNLKQRAFASLYANIFILKRNNPDIEGGPPRSVFVNFERESDFPFFKYIWQTLLSGIKPSIGLDKKTQDATVEMTNQQAIYQQNRKVKKEQRLRKRAERRKKREEKKLAAGN</sequence>
<dbReference type="RefSeq" id="WP_144912549.1">
    <property type="nucleotide sequence ID" value="NZ_VLLI01000006.1"/>
</dbReference>
<keyword evidence="3" id="KW-1185">Reference proteome</keyword>
<feature type="compositionally biased region" description="Basic residues" evidence="1">
    <location>
        <begin position="577"/>
        <end position="596"/>
    </location>
</feature>
<gene>
    <name evidence="2" type="ORF">JN11_02259</name>
</gene>
<dbReference type="EMBL" id="VLLI01000006">
    <property type="protein sequence ID" value="TWI99844.1"/>
    <property type="molecule type" value="Genomic_DNA"/>
</dbReference>
<accession>A0A562U3G9</accession>
<dbReference type="AlphaFoldDB" id="A0A562U3G9"/>
<protein>
    <recommendedName>
        <fullName evidence="4">AsmA-like protein</fullName>
    </recommendedName>
</protein>